<evidence type="ECO:0000313" key="3">
    <source>
        <dbReference type="Proteomes" id="UP000006514"/>
    </source>
</evidence>
<proteinExistence type="predicted"/>
<feature type="region of interest" description="Disordered" evidence="1">
    <location>
        <begin position="328"/>
        <end position="360"/>
    </location>
</feature>
<dbReference type="Proteomes" id="UP000006514">
    <property type="component" value="Unassembled WGS sequence"/>
</dbReference>
<keyword evidence="3" id="KW-1185">Reference proteome</keyword>
<accession>J0WUC0</accession>
<sequence>MAWTLFVDEMNTTNFHWYIANAVGDTRRSHDPCATAEAYAVAVTQYLRAELHGDETLRVLTNSIIDFSGYPELCACCCIKEFETRLERSLGSSIVTFGGCINSDFYVGAPSQHCSVCACLKTHAFGQAAPAPSPCLSPPTIGLCYAGIASRSPSPCPSSSPDIYRPESPLNIVITLPDSPRAVPVDVCPDANRNVSLLEFYPTPWPPPVVQSAVDNLIPELRAVSLVDAAPLQDGAPVSRLPSPWPLYADPYGLPPPLNERNSPYFFISGKYIKVKLLDPATRTYLPIEEAGNALLYDGVMYTTRKADDGAGETTFLWEELAVGPDAPAPSPAQSACLPLSSDSEPSLASSDAGSDSDSSALSLRTRSALIAPICSPLPLPPRARARGHHGLPRAPPPAFLPPLSPVMPGSSWLEPDATFAATRKIGDASLYLDGSSCSEGEDSDSGVSARYRRPRRSSSPSRHNPISRDRRRAIPSARQ</sequence>
<reference evidence="3" key="1">
    <citation type="journal article" date="2012" name="Science">
        <title>The Paleozoic origin of enzymatic lignin decomposition reconstructed from 31 fungal genomes.</title>
        <authorList>
            <person name="Floudas D."/>
            <person name="Binder M."/>
            <person name="Riley R."/>
            <person name="Barry K."/>
            <person name="Blanchette R.A."/>
            <person name="Henrissat B."/>
            <person name="Martinez A.T."/>
            <person name="Otillar R."/>
            <person name="Spatafora J.W."/>
            <person name="Yadav J.S."/>
            <person name="Aerts A."/>
            <person name="Benoit I."/>
            <person name="Boyd A."/>
            <person name="Carlson A."/>
            <person name="Copeland A."/>
            <person name="Coutinho P.M."/>
            <person name="de Vries R.P."/>
            <person name="Ferreira P."/>
            <person name="Findley K."/>
            <person name="Foster B."/>
            <person name="Gaskell J."/>
            <person name="Glotzer D."/>
            <person name="Gorecki P."/>
            <person name="Heitman J."/>
            <person name="Hesse C."/>
            <person name="Hori C."/>
            <person name="Igarashi K."/>
            <person name="Jurgens J.A."/>
            <person name="Kallen N."/>
            <person name="Kersten P."/>
            <person name="Kohler A."/>
            <person name="Kuees U."/>
            <person name="Kumar T.K.A."/>
            <person name="Kuo A."/>
            <person name="LaButti K."/>
            <person name="Larrondo L.F."/>
            <person name="Lindquist E."/>
            <person name="Ling A."/>
            <person name="Lombard V."/>
            <person name="Lucas S."/>
            <person name="Lundell T."/>
            <person name="Martin R."/>
            <person name="McLaughlin D.J."/>
            <person name="Morgenstern I."/>
            <person name="Morin E."/>
            <person name="Murat C."/>
            <person name="Nagy L.G."/>
            <person name="Nolan M."/>
            <person name="Ohm R.A."/>
            <person name="Patyshakuliyeva A."/>
            <person name="Rokas A."/>
            <person name="Ruiz-Duenas F.J."/>
            <person name="Sabat G."/>
            <person name="Salamov A."/>
            <person name="Samejima M."/>
            <person name="Schmutz J."/>
            <person name="Slot J.C."/>
            <person name="St John F."/>
            <person name="Stenlid J."/>
            <person name="Sun H."/>
            <person name="Sun S."/>
            <person name="Syed K."/>
            <person name="Tsang A."/>
            <person name="Wiebenga A."/>
            <person name="Young D."/>
            <person name="Pisabarro A."/>
            <person name="Eastwood D.C."/>
            <person name="Martin F."/>
            <person name="Cullen D."/>
            <person name="Grigoriev I.V."/>
            <person name="Hibbett D.S."/>
        </authorList>
    </citation>
    <scope>NUCLEOTIDE SEQUENCE [LARGE SCALE GENOMIC DNA]</scope>
    <source>
        <strain evidence="3">TFB10046</strain>
    </source>
</reference>
<evidence type="ECO:0000256" key="1">
    <source>
        <dbReference type="SAM" id="MobiDB-lite"/>
    </source>
</evidence>
<feature type="region of interest" description="Disordered" evidence="1">
    <location>
        <begin position="432"/>
        <end position="480"/>
    </location>
</feature>
<evidence type="ECO:0000313" key="2">
    <source>
        <dbReference type="EMBL" id="EJD37363.1"/>
    </source>
</evidence>
<dbReference type="EMBL" id="JH687843">
    <property type="protein sequence ID" value="EJD37363.1"/>
    <property type="molecule type" value="Genomic_DNA"/>
</dbReference>
<dbReference type="KEGG" id="adl:AURDEDRAFT_147060"/>
<dbReference type="InParanoid" id="J0WUC0"/>
<gene>
    <name evidence="2" type="ORF">AURDEDRAFT_147060</name>
</gene>
<feature type="compositionally biased region" description="Low complexity" evidence="1">
    <location>
        <begin position="332"/>
        <end position="360"/>
    </location>
</feature>
<organism evidence="2 3">
    <name type="scientific">Auricularia subglabra (strain TFB-10046 / SS5)</name>
    <name type="common">White-rot fungus</name>
    <name type="synonym">Auricularia delicata (strain TFB10046)</name>
    <dbReference type="NCBI Taxonomy" id="717982"/>
    <lineage>
        <taxon>Eukaryota</taxon>
        <taxon>Fungi</taxon>
        <taxon>Dikarya</taxon>
        <taxon>Basidiomycota</taxon>
        <taxon>Agaricomycotina</taxon>
        <taxon>Agaricomycetes</taxon>
        <taxon>Auriculariales</taxon>
        <taxon>Auriculariaceae</taxon>
        <taxon>Auricularia</taxon>
    </lineage>
</organism>
<dbReference type="AlphaFoldDB" id="J0WUC0"/>
<name>J0WUC0_AURST</name>
<protein>
    <submittedName>
        <fullName evidence="2">Uncharacterized protein</fullName>
    </submittedName>
</protein>